<keyword evidence="1" id="KW-0472">Membrane</keyword>
<evidence type="ECO:0000313" key="2">
    <source>
        <dbReference type="EMBL" id="GLB50264.1"/>
    </source>
</evidence>
<keyword evidence="1" id="KW-0812">Transmembrane</keyword>
<keyword evidence="1" id="KW-1133">Transmembrane helix</keyword>
<organism evidence="2 3">
    <name type="scientific">Neptunitalea lumnitzerae</name>
    <dbReference type="NCBI Taxonomy" id="2965509"/>
    <lineage>
        <taxon>Bacteria</taxon>
        <taxon>Pseudomonadati</taxon>
        <taxon>Bacteroidota</taxon>
        <taxon>Flavobacteriia</taxon>
        <taxon>Flavobacteriales</taxon>
        <taxon>Flavobacteriaceae</taxon>
        <taxon>Neptunitalea</taxon>
    </lineage>
</organism>
<reference evidence="2" key="1">
    <citation type="submission" date="2022-07" db="EMBL/GenBank/DDBJ databases">
        <title>Taxonomy of Novel Oxalotrophic and Methylotrophic Bacteria.</title>
        <authorList>
            <person name="Sahin N."/>
            <person name="Tani A."/>
        </authorList>
    </citation>
    <scope>NUCLEOTIDE SEQUENCE</scope>
    <source>
        <strain evidence="2">Y10</strain>
    </source>
</reference>
<dbReference type="RefSeq" id="WP_281765893.1">
    <property type="nucleotide sequence ID" value="NZ_BRVO01000003.1"/>
</dbReference>
<evidence type="ECO:0000313" key="3">
    <source>
        <dbReference type="Proteomes" id="UP001143543"/>
    </source>
</evidence>
<sequence>MPKLTSVIIIFIVLFTVFFGSGMYANEYQGETVPSFEQNTIEDYKQDSDFDYTETTNEGSNFIEIIKAWIISFLSWIAENIFSTKFNITWLSIFFEIMIYASIALLIFLIIKLFLNINLKSFSSKKAHKKADIQFTEDEHIIKNEDINKLIKEAVAKENYRLAVRYYYLLTLQDLSERELIHWEQQKTNKDYIVEISKEVLKVPFDYITNLYDYIWFGNFEIDQFKFLQIEQEFKKFNSKIATV</sequence>
<proteinExistence type="predicted"/>
<feature type="transmembrane region" description="Helical" evidence="1">
    <location>
        <begin position="7"/>
        <end position="25"/>
    </location>
</feature>
<name>A0ABQ5MLJ5_9FLAO</name>
<evidence type="ECO:0008006" key="4">
    <source>
        <dbReference type="Google" id="ProtNLM"/>
    </source>
</evidence>
<accession>A0ABQ5MLJ5</accession>
<evidence type="ECO:0000256" key="1">
    <source>
        <dbReference type="SAM" id="Phobius"/>
    </source>
</evidence>
<comment type="caution">
    <text evidence="2">The sequence shown here is derived from an EMBL/GenBank/DDBJ whole genome shotgun (WGS) entry which is preliminary data.</text>
</comment>
<gene>
    <name evidence="2" type="ORF">Y10_26320</name>
</gene>
<keyword evidence="3" id="KW-1185">Reference proteome</keyword>
<dbReference type="EMBL" id="BRVO01000003">
    <property type="protein sequence ID" value="GLB50264.1"/>
    <property type="molecule type" value="Genomic_DNA"/>
</dbReference>
<feature type="transmembrane region" description="Helical" evidence="1">
    <location>
        <begin position="90"/>
        <end position="115"/>
    </location>
</feature>
<dbReference type="Proteomes" id="UP001143543">
    <property type="component" value="Unassembled WGS sequence"/>
</dbReference>
<protein>
    <recommendedName>
        <fullName evidence="4">DUF4129 domain-containing protein</fullName>
    </recommendedName>
</protein>